<evidence type="ECO:0000256" key="3">
    <source>
        <dbReference type="ARBA" id="ARBA00022448"/>
    </source>
</evidence>
<feature type="transmembrane region" description="Helical" evidence="8">
    <location>
        <begin position="166"/>
        <end position="188"/>
    </location>
</feature>
<feature type="compositionally biased region" description="Basic and acidic residues" evidence="7">
    <location>
        <begin position="258"/>
        <end position="267"/>
    </location>
</feature>
<sequence>MVRDLCGLWSNQAQQQPPRFLKWRTSDAFICFVVCFAVFTDVFMYGLIVPVAPTALRDRVGMSDADAYRDSVQSWQSTLLSLYGVSLLAVSPICGYLADKFQSRWWPFIGGLVVLAAATALLCVGTNLALWIVGRLFQGASAAVVWTVGIALLVDTVGQEYLGQALGYLGMAMTIGTMTGPLLGGVVYGAGGYYAVFGMSFGIIALDVIFRLAMIERKDALKWLQADGRPIVPAEKQGSGSDLETAVSPAASEGLKGPPHDCHEQERSSSSASTDVGSAKKRPSTMHTLLTSGRMMTSMWAYFILSLALTSFDSVLPLFVEQKFGWGQTGQGLIFIAISVPQILDPVVGYIIDNYGQTRRYMATGGFLVAVPALACLRFVTENTVGHKVLLCALLVLIGVCVCLIMSPVLVEATYYVQGREAETPGIFGEGGAIAFAYGVINMAYAVGTIIGPFFAGFIKNDAGWSTMSWALALMSGVTGIPTYICLRGTVRDGASSKVESP</sequence>
<keyword evidence="6 8" id="KW-0472">Membrane</keyword>
<feature type="transmembrane region" description="Helical" evidence="8">
    <location>
        <begin position="136"/>
        <end position="154"/>
    </location>
</feature>
<evidence type="ECO:0000256" key="1">
    <source>
        <dbReference type="ARBA" id="ARBA00004141"/>
    </source>
</evidence>
<keyword evidence="4 8" id="KW-0812">Transmembrane</keyword>
<keyword evidence="5 8" id="KW-1133">Transmembrane helix</keyword>
<feature type="transmembrane region" description="Helical" evidence="8">
    <location>
        <begin position="299"/>
        <end position="320"/>
    </location>
</feature>
<dbReference type="InterPro" id="IPR020846">
    <property type="entry name" value="MFS_dom"/>
</dbReference>
<feature type="transmembrane region" description="Helical" evidence="8">
    <location>
        <begin position="332"/>
        <end position="352"/>
    </location>
</feature>
<dbReference type="RefSeq" id="XP_040800855.1">
    <property type="nucleotide sequence ID" value="XM_040946936.1"/>
</dbReference>
<dbReference type="Pfam" id="PF07690">
    <property type="entry name" value="MFS_1"/>
    <property type="match status" value="1"/>
</dbReference>
<dbReference type="InterPro" id="IPR001958">
    <property type="entry name" value="Tet-R_TetA/multi-R_MdtG-like"/>
</dbReference>
<keyword evidence="3" id="KW-0813">Transport</keyword>
<feature type="transmembrane region" description="Helical" evidence="8">
    <location>
        <begin position="468"/>
        <end position="487"/>
    </location>
</feature>
<feature type="region of interest" description="Disordered" evidence="7">
    <location>
        <begin position="234"/>
        <end position="284"/>
    </location>
</feature>
<evidence type="ECO:0000313" key="10">
    <source>
        <dbReference type="EMBL" id="RAK76845.1"/>
    </source>
</evidence>
<evidence type="ECO:0000259" key="9">
    <source>
        <dbReference type="PROSITE" id="PS50850"/>
    </source>
</evidence>
<comment type="subcellular location">
    <subcellularLocation>
        <location evidence="1">Membrane</location>
        <topology evidence="1">Multi-pass membrane protein</topology>
    </subcellularLocation>
</comment>
<evidence type="ECO:0000313" key="11">
    <source>
        <dbReference type="Proteomes" id="UP000249789"/>
    </source>
</evidence>
<dbReference type="SUPFAM" id="SSF103473">
    <property type="entry name" value="MFS general substrate transporter"/>
    <property type="match status" value="1"/>
</dbReference>
<feature type="transmembrane region" description="Helical" evidence="8">
    <location>
        <begin position="387"/>
        <end position="411"/>
    </location>
</feature>
<comment type="similarity">
    <text evidence="2">Belongs to the major facilitator superfamily. Vesicular transporter family.</text>
</comment>
<dbReference type="PRINTS" id="PR01035">
    <property type="entry name" value="TCRTETA"/>
</dbReference>
<dbReference type="OrthoDB" id="5086884at2759"/>
<accession>A0A8G1VXN8</accession>
<evidence type="ECO:0000256" key="6">
    <source>
        <dbReference type="ARBA" id="ARBA00023136"/>
    </source>
</evidence>
<dbReference type="PANTHER" id="PTHR23506">
    <property type="entry name" value="GH10249P"/>
    <property type="match status" value="1"/>
</dbReference>
<evidence type="ECO:0000256" key="2">
    <source>
        <dbReference type="ARBA" id="ARBA00006829"/>
    </source>
</evidence>
<feature type="domain" description="Major facilitator superfamily (MFS) profile" evidence="9">
    <location>
        <begin position="30"/>
        <end position="491"/>
    </location>
</feature>
<evidence type="ECO:0000256" key="7">
    <source>
        <dbReference type="SAM" id="MobiDB-lite"/>
    </source>
</evidence>
<proteinExistence type="inferred from homology"/>
<dbReference type="GeneID" id="63864269"/>
<dbReference type="CDD" id="cd17325">
    <property type="entry name" value="MFS_MdtG_SLC18_like"/>
    <property type="match status" value="1"/>
</dbReference>
<dbReference type="PROSITE" id="PS50850">
    <property type="entry name" value="MFS"/>
    <property type="match status" value="1"/>
</dbReference>
<feature type="transmembrane region" description="Helical" evidence="8">
    <location>
        <begin position="105"/>
        <end position="130"/>
    </location>
</feature>
<protein>
    <submittedName>
        <fullName evidence="10">MFS transporter</fullName>
    </submittedName>
</protein>
<feature type="transmembrane region" description="Helical" evidence="8">
    <location>
        <begin position="80"/>
        <end position="98"/>
    </location>
</feature>
<dbReference type="EMBL" id="KZ824646">
    <property type="protein sequence ID" value="RAK76845.1"/>
    <property type="molecule type" value="Genomic_DNA"/>
</dbReference>
<dbReference type="InterPro" id="IPR050930">
    <property type="entry name" value="MFS_Vesicular_Transporter"/>
</dbReference>
<name>A0A8G1VXN8_9EURO</name>
<evidence type="ECO:0000256" key="4">
    <source>
        <dbReference type="ARBA" id="ARBA00022692"/>
    </source>
</evidence>
<evidence type="ECO:0000256" key="8">
    <source>
        <dbReference type="SAM" id="Phobius"/>
    </source>
</evidence>
<dbReference type="AlphaFoldDB" id="A0A8G1VXN8"/>
<dbReference type="GO" id="GO:0016020">
    <property type="term" value="C:membrane"/>
    <property type="evidence" value="ECO:0007669"/>
    <property type="project" value="UniProtKB-SubCell"/>
</dbReference>
<feature type="transmembrane region" description="Helical" evidence="8">
    <location>
        <begin position="194"/>
        <end position="214"/>
    </location>
</feature>
<gene>
    <name evidence="10" type="ORF">BO72DRAFT_468959</name>
</gene>
<reference evidence="10 11" key="1">
    <citation type="submission" date="2018-02" db="EMBL/GenBank/DDBJ databases">
        <title>The genomes of Aspergillus section Nigri reveals drivers in fungal speciation.</title>
        <authorList>
            <consortium name="DOE Joint Genome Institute"/>
            <person name="Vesth T.C."/>
            <person name="Nybo J."/>
            <person name="Theobald S."/>
            <person name="Brandl J."/>
            <person name="Frisvad J.C."/>
            <person name="Nielsen K.F."/>
            <person name="Lyhne E.K."/>
            <person name="Kogle M.E."/>
            <person name="Kuo A."/>
            <person name="Riley R."/>
            <person name="Clum A."/>
            <person name="Nolan M."/>
            <person name="Lipzen A."/>
            <person name="Salamov A."/>
            <person name="Henrissat B."/>
            <person name="Wiebenga A."/>
            <person name="De vries R.P."/>
            <person name="Grigoriev I.V."/>
            <person name="Mortensen U.H."/>
            <person name="Andersen M.R."/>
            <person name="Baker S.E."/>
        </authorList>
    </citation>
    <scope>NUCLEOTIDE SEQUENCE [LARGE SCALE GENOMIC DNA]</scope>
    <source>
        <strain evidence="10 11">CBS 313.89</strain>
    </source>
</reference>
<dbReference type="Gene3D" id="1.20.1250.20">
    <property type="entry name" value="MFS general substrate transporter like domains"/>
    <property type="match status" value="2"/>
</dbReference>
<evidence type="ECO:0000256" key="5">
    <source>
        <dbReference type="ARBA" id="ARBA00022989"/>
    </source>
</evidence>
<dbReference type="InterPro" id="IPR011701">
    <property type="entry name" value="MFS"/>
</dbReference>
<keyword evidence="11" id="KW-1185">Reference proteome</keyword>
<dbReference type="InterPro" id="IPR036259">
    <property type="entry name" value="MFS_trans_sf"/>
</dbReference>
<dbReference type="Proteomes" id="UP000249789">
    <property type="component" value="Unassembled WGS sequence"/>
</dbReference>
<dbReference type="VEuPathDB" id="FungiDB:BO72DRAFT_468959"/>
<feature type="transmembrane region" description="Helical" evidence="8">
    <location>
        <begin position="432"/>
        <end position="456"/>
    </location>
</feature>
<dbReference type="PANTHER" id="PTHR23506:SF23">
    <property type="entry name" value="GH10249P"/>
    <property type="match status" value="1"/>
</dbReference>
<dbReference type="GO" id="GO:0022857">
    <property type="term" value="F:transmembrane transporter activity"/>
    <property type="evidence" value="ECO:0007669"/>
    <property type="project" value="InterPro"/>
</dbReference>
<organism evidence="10 11">
    <name type="scientific">Aspergillus fijiensis CBS 313.89</name>
    <dbReference type="NCBI Taxonomy" id="1448319"/>
    <lineage>
        <taxon>Eukaryota</taxon>
        <taxon>Fungi</taxon>
        <taxon>Dikarya</taxon>
        <taxon>Ascomycota</taxon>
        <taxon>Pezizomycotina</taxon>
        <taxon>Eurotiomycetes</taxon>
        <taxon>Eurotiomycetidae</taxon>
        <taxon>Eurotiales</taxon>
        <taxon>Aspergillaceae</taxon>
        <taxon>Aspergillus</taxon>
    </lineage>
</organism>
<feature type="transmembrane region" description="Helical" evidence="8">
    <location>
        <begin position="28"/>
        <end position="48"/>
    </location>
</feature>